<reference evidence="1" key="2">
    <citation type="journal article" date="2021" name="Genome Biol. Evol.">
        <title>Developing a high-quality reference genome for a parasitic bivalve with doubly uniparental inheritance (Bivalvia: Unionida).</title>
        <authorList>
            <person name="Smith C.H."/>
        </authorList>
    </citation>
    <scope>NUCLEOTIDE SEQUENCE</scope>
    <source>
        <strain evidence="1">CHS0354</strain>
        <tissue evidence="1">Mantle</tissue>
    </source>
</reference>
<sequence>MELDLKSSHSIVVRKHLIKQTEEAIESFLLDDCAKNLKLIGALEEISFRLFAESNDVFLSETFNASDENEFHWDDEFMFTSFPARIEDDSGLPDENEWLTESIEESKPSISLTENSDADCFVKRSPLMMRLTVSPGP</sequence>
<protein>
    <submittedName>
        <fullName evidence="1">Uncharacterized protein</fullName>
    </submittedName>
</protein>
<reference evidence="1" key="3">
    <citation type="submission" date="2023-05" db="EMBL/GenBank/DDBJ databases">
        <authorList>
            <person name="Smith C.H."/>
        </authorList>
    </citation>
    <scope>NUCLEOTIDE SEQUENCE</scope>
    <source>
        <strain evidence="1">CHS0354</strain>
        <tissue evidence="1">Mantle</tissue>
    </source>
</reference>
<organism evidence="1 2">
    <name type="scientific">Potamilus streckersoni</name>
    <dbReference type="NCBI Taxonomy" id="2493646"/>
    <lineage>
        <taxon>Eukaryota</taxon>
        <taxon>Metazoa</taxon>
        <taxon>Spiralia</taxon>
        <taxon>Lophotrochozoa</taxon>
        <taxon>Mollusca</taxon>
        <taxon>Bivalvia</taxon>
        <taxon>Autobranchia</taxon>
        <taxon>Heteroconchia</taxon>
        <taxon>Palaeoheterodonta</taxon>
        <taxon>Unionida</taxon>
        <taxon>Unionoidea</taxon>
        <taxon>Unionidae</taxon>
        <taxon>Ambleminae</taxon>
        <taxon>Lampsilini</taxon>
        <taxon>Potamilus</taxon>
    </lineage>
</organism>
<evidence type="ECO:0000313" key="2">
    <source>
        <dbReference type="Proteomes" id="UP001195483"/>
    </source>
</evidence>
<gene>
    <name evidence="1" type="ORF">CHS0354_003384</name>
</gene>
<dbReference type="Proteomes" id="UP001195483">
    <property type="component" value="Unassembled WGS sequence"/>
</dbReference>
<proteinExistence type="predicted"/>
<evidence type="ECO:0000313" key="1">
    <source>
        <dbReference type="EMBL" id="KAK3598362.1"/>
    </source>
</evidence>
<comment type="caution">
    <text evidence="1">The sequence shown here is derived from an EMBL/GenBank/DDBJ whole genome shotgun (WGS) entry which is preliminary data.</text>
</comment>
<dbReference type="EMBL" id="JAEAOA010000271">
    <property type="protein sequence ID" value="KAK3598362.1"/>
    <property type="molecule type" value="Genomic_DNA"/>
</dbReference>
<name>A0AAE0SUQ1_9BIVA</name>
<accession>A0AAE0SUQ1</accession>
<reference evidence="1" key="1">
    <citation type="journal article" date="2021" name="Genome Biol. Evol.">
        <title>A High-Quality Reference Genome for a Parasitic Bivalve with Doubly Uniparental Inheritance (Bivalvia: Unionida).</title>
        <authorList>
            <person name="Smith C.H."/>
        </authorList>
    </citation>
    <scope>NUCLEOTIDE SEQUENCE</scope>
    <source>
        <strain evidence="1">CHS0354</strain>
    </source>
</reference>
<dbReference type="AlphaFoldDB" id="A0AAE0SUQ1"/>
<keyword evidence="2" id="KW-1185">Reference proteome</keyword>